<reference evidence="4" key="1">
    <citation type="submission" date="2018-05" db="EMBL/GenBank/DDBJ databases">
        <authorList>
            <person name="Lanie J.A."/>
            <person name="Ng W.-L."/>
            <person name="Kazmierczak K.M."/>
            <person name="Andrzejewski T.M."/>
            <person name="Davidsen T.M."/>
            <person name="Wayne K.J."/>
            <person name="Tettelin H."/>
            <person name="Glass J.I."/>
            <person name="Rusch D."/>
            <person name="Podicherti R."/>
            <person name="Tsui H.-C.T."/>
            <person name="Winkler M.E."/>
        </authorList>
    </citation>
    <scope>NUCLEOTIDE SEQUENCE</scope>
</reference>
<keyword evidence="1" id="KW-0489">Methyltransferase</keyword>
<keyword evidence="2" id="KW-0808">Transferase</keyword>
<dbReference type="GO" id="GO:0008168">
    <property type="term" value="F:methyltransferase activity"/>
    <property type="evidence" value="ECO:0007669"/>
    <property type="project" value="UniProtKB-KW"/>
</dbReference>
<dbReference type="InterPro" id="IPR019257">
    <property type="entry name" value="MeTrfase_dom"/>
</dbReference>
<name>A0A383E0N4_9ZZZZ</name>
<dbReference type="InterPro" id="IPR051128">
    <property type="entry name" value="EgtD_Methyltrsf_superfamily"/>
</dbReference>
<dbReference type="PANTHER" id="PTHR43397:SF1">
    <property type="entry name" value="ERGOTHIONEINE BIOSYNTHESIS PROTEIN 1"/>
    <property type="match status" value="1"/>
</dbReference>
<dbReference type="AlphaFoldDB" id="A0A383E0N4"/>
<proteinExistence type="predicted"/>
<organism evidence="4">
    <name type="scientific">marine metagenome</name>
    <dbReference type="NCBI Taxonomy" id="408172"/>
    <lineage>
        <taxon>unclassified sequences</taxon>
        <taxon>metagenomes</taxon>
        <taxon>ecological metagenomes</taxon>
    </lineage>
</organism>
<sequence length="159" mass="17793">MQNKSRVVSGVNLVEVESNKQLESIISSVRRGLSQIQKSLPCWLFYDTVGSELFEKICQLPEYHITRTEKQILEAKAAEIIQGSSQDLSLVEFGSGNSDKTRLLIDAILEKQATLHYIPIDISSEFLLQSSIQLLTEYNQLSVTAMAAEYQAAMPILVE</sequence>
<feature type="domain" description="Histidine-specific methyltransferase SAM-dependent" evidence="3">
    <location>
        <begin position="27"/>
        <end position="153"/>
    </location>
</feature>
<dbReference type="GO" id="GO:0032259">
    <property type="term" value="P:methylation"/>
    <property type="evidence" value="ECO:0007669"/>
    <property type="project" value="UniProtKB-KW"/>
</dbReference>
<dbReference type="PANTHER" id="PTHR43397">
    <property type="entry name" value="ERGOTHIONEINE BIOSYNTHESIS PROTEIN 1"/>
    <property type="match status" value="1"/>
</dbReference>
<accession>A0A383E0N4</accession>
<dbReference type="Gene3D" id="3.40.50.150">
    <property type="entry name" value="Vaccinia Virus protein VP39"/>
    <property type="match status" value="1"/>
</dbReference>
<dbReference type="Pfam" id="PF10017">
    <property type="entry name" value="Methyltransf_33"/>
    <property type="match status" value="1"/>
</dbReference>
<evidence type="ECO:0000259" key="3">
    <source>
        <dbReference type="Pfam" id="PF10017"/>
    </source>
</evidence>
<dbReference type="EMBL" id="UINC01221597">
    <property type="protein sequence ID" value="SVE50000.1"/>
    <property type="molecule type" value="Genomic_DNA"/>
</dbReference>
<gene>
    <name evidence="4" type="ORF">METZ01_LOCUS502854</name>
</gene>
<feature type="non-terminal residue" evidence="4">
    <location>
        <position position="159"/>
    </location>
</feature>
<protein>
    <recommendedName>
        <fullName evidence="3">Histidine-specific methyltransferase SAM-dependent domain-containing protein</fullName>
    </recommendedName>
</protein>
<evidence type="ECO:0000256" key="1">
    <source>
        <dbReference type="ARBA" id="ARBA00022603"/>
    </source>
</evidence>
<evidence type="ECO:0000313" key="4">
    <source>
        <dbReference type="EMBL" id="SVE50000.1"/>
    </source>
</evidence>
<evidence type="ECO:0000256" key="2">
    <source>
        <dbReference type="ARBA" id="ARBA00022679"/>
    </source>
</evidence>
<dbReference type="InterPro" id="IPR029063">
    <property type="entry name" value="SAM-dependent_MTases_sf"/>
</dbReference>